<dbReference type="Gene3D" id="3.30.420.10">
    <property type="entry name" value="Ribonuclease H-like superfamily/Ribonuclease H"/>
    <property type="match status" value="1"/>
</dbReference>
<dbReference type="OrthoDB" id="5978072at2759"/>
<dbReference type="Gene3D" id="3.10.200.10">
    <property type="entry name" value="Alpha carbonic anhydrase"/>
    <property type="match status" value="1"/>
</dbReference>
<feature type="domain" description="Alpha-carbonic anhydrase" evidence="1">
    <location>
        <begin position="443"/>
        <end position="741"/>
    </location>
</feature>
<dbReference type="Pfam" id="PF00194">
    <property type="entry name" value="Carb_anhydrase"/>
    <property type="match status" value="2"/>
</dbReference>
<dbReference type="SUPFAM" id="SSF51069">
    <property type="entry name" value="Carbonic anhydrase"/>
    <property type="match status" value="2"/>
</dbReference>
<gene>
    <name evidence="2" type="ORF">MEDL_13888</name>
</gene>
<evidence type="ECO:0000259" key="1">
    <source>
        <dbReference type="PROSITE" id="PS51144"/>
    </source>
</evidence>
<dbReference type="InterPro" id="IPR036398">
    <property type="entry name" value="CA_dom_sf"/>
</dbReference>
<keyword evidence="3" id="KW-1185">Reference proteome</keyword>
<evidence type="ECO:0000313" key="2">
    <source>
        <dbReference type="EMBL" id="CAG2199152.1"/>
    </source>
</evidence>
<dbReference type="GO" id="GO:0003676">
    <property type="term" value="F:nucleic acid binding"/>
    <property type="evidence" value="ECO:0007669"/>
    <property type="project" value="InterPro"/>
</dbReference>
<accession>A0A8S3QR18</accession>
<proteinExistence type="predicted"/>
<organism evidence="2 3">
    <name type="scientific">Mytilus edulis</name>
    <name type="common">Blue mussel</name>
    <dbReference type="NCBI Taxonomy" id="6550"/>
    <lineage>
        <taxon>Eukaryota</taxon>
        <taxon>Metazoa</taxon>
        <taxon>Spiralia</taxon>
        <taxon>Lophotrochozoa</taxon>
        <taxon>Mollusca</taxon>
        <taxon>Bivalvia</taxon>
        <taxon>Autobranchia</taxon>
        <taxon>Pteriomorphia</taxon>
        <taxon>Mytilida</taxon>
        <taxon>Mytiloidea</taxon>
        <taxon>Mytilidae</taxon>
        <taxon>Mytilinae</taxon>
        <taxon>Mytilus</taxon>
    </lineage>
</organism>
<dbReference type="Pfam" id="PF05380">
    <property type="entry name" value="Peptidase_A17"/>
    <property type="match status" value="1"/>
</dbReference>
<name>A0A8S3QR18_MYTED</name>
<dbReference type="PROSITE" id="PS51144">
    <property type="entry name" value="ALPHA_CA_2"/>
    <property type="match status" value="1"/>
</dbReference>
<dbReference type="InterPro" id="IPR012337">
    <property type="entry name" value="RNaseH-like_sf"/>
</dbReference>
<dbReference type="SUPFAM" id="SSF53098">
    <property type="entry name" value="Ribonuclease H-like"/>
    <property type="match status" value="1"/>
</dbReference>
<reference evidence="2" key="1">
    <citation type="submission" date="2021-03" db="EMBL/GenBank/DDBJ databases">
        <authorList>
            <person name="Bekaert M."/>
        </authorList>
    </citation>
    <scope>NUCLEOTIDE SEQUENCE</scope>
</reference>
<dbReference type="AlphaFoldDB" id="A0A8S3QR18"/>
<sequence length="898" mass="102480">MGLLSPVSVRAKILMQDLWKDKLEWDEPLPLNVQQQWMELARDLEFSTNTELPRQFLTESTDEPKQLHVFVDASQRAYGSAVYITNGHQSTLVFAKSRVAPIKTLTLPQLELMAAVIGARIAAHVKSAVSINKVTYWSDSQIVLHWLTTTKHLKKFLHNRITEIKSLTQDSEWKYCPTNDNPADLLTRGISASQLADAKLWYNGPEWINCSTSWPQWTPNTCILLTNIDQEESVTNTIEVNNTHGIHCILDIMRYSTLTKILRVSSWIYRFIANCRKSRLHRIQSKFITCEELQDATEKWIITRWDCCELLMTQNLAPILGDNTYSNRVAPLLGQLVCVDPELADKGPQKLPTEVTDQLGISTENMLKMPLHLHRSRVDLLKFPTKKSEQMTFCANLPELLPYRFAESIYYDVQTAFVAKTCESMLSKPETVAVLGSGSFWQKWWTYEGVSGAENWGKTIDEWLICSNGKFQSPIDINTSHLLYDPNLDPFYIIPRKVSGNITNTGRGITVDVEDGPIVFSGPLKYRHKIAQLKVHFGRNHSKGSEHSIDGRSFPAEVVFTLFRAYIIKRLSILRIESTTHHFINNHNEECNTCPAEIHLITYNVDLYHNLSQALDSFQGVAIIAIFCKYGVPSNEAFQLMSKYTEIVRLKGQRTTISGIPLEILFPNTDQYVTYHGSMTTPGCSESVTWIVLNRPINVKQEHLDRFRHLSKGILGGPEAYLEHNVRPAMPSYDRLIKTNINFYQKTRQCNMKIKTQYGKWRNLTMEDILFKSDVVVYGKDVEHGKFRSPNDVDSRFVVYCVIKSGKFRIPENLIIESIDEQELCANVAYQTDVGEEYIIGLTPQLSGFMKYANVYPLHSSAFPPTVENLQILKGICELQQWSDPETTSRGNVQICGQ</sequence>
<dbReference type="PANTHER" id="PTHR47331">
    <property type="entry name" value="PHD-TYPE DOMAIN-CONTAINING PROTEIN"/>
    <property type="match status" value="1"/>
</dbReference>
<dbReference type="InterPro" id="IPR001148">
    <property type="entry name" value="CA_dom"/>
</dbReference>
<protein>
    <recommendedName>
        <fullName evidence="1">Alpha-carbonic anhydrase domain-containing protein</fullName>
    </recommendedName>
</protein>
<dbReference type="Proteomes" id="UP000683360">
    <property type="component" value="Unassembled WGS sequence"/>
</dbReference>
<dbReference type="SMART" id="SM01057">
    <property type="entry name" value="Carb_anhydrase"/>
    <property type="match status" value="1"/>
</dbReference>
<dbReference type="InterPro" id="IPR036397">
    <property type="entry name" value="RNaseH_sf"/>
</dbReference>
<evidence type="ECO:0000313" key="3">
    <source>
        <dbReference type="Proteomes" id="UP000683360"/>
    </source>
</evidence>
<dbReference type="InterPro" id="IPR008042">
    <property type="entry name" value="Retrotrans_Pao"/>
</dbReference>
<dbReference type="EMBL" id="CAJPWZ010000712">
    <property type="protein sequence ID" value="CAG2199152.1"/>
    <property type="molecule type" value="Genomic_DNA"/>
</dbReference>
<comment type="caution">
    <text evidence="2">The sequence shown here is derived from an EMBL/GenBank/DDBJ whole genome shotgun (WGS) entry which is preliminary data.</text>
</comment>